<evidence type="ECO:0000313" key="1">
    <source>
        <dbReference type="EMBL" id="GFY63895.1"/>
    </source>
</evidence>
<keyword evidence="1" id="KW-0695">RNA-directed DNA polymerase</keyword>
<dbReference type="AlphaFoldDB" id="A0A8X6Y0Q0"/>
<dbReference type="EMBL" id="BMAV01014975">
    <property type="protein sequence ID" value="GFY63895.1"/>
    <property type="molecule type" value="Genomic_DNA"/>
</dbReference>
<dbReference type="GO" id="GO:0003964">
    <property type="term" value="F:RNA-directed DNA polymerase activity"/>
    <property type="evidence" value="ECO:0007669"/>
    <property type="project" value="UniProtKB-KW"/>
</dbReference>
<evidence type="ECO:0000313" key="2">
    <source>
        <dbReference type="Proteomes" id="UP000886998"/>
    </source>
</evidence>
<gene>
    <name evidence="1" type="primary">X975_15193</name>
    <name evidence="1" type="ORF">TNIN_23051</name>
</gene>
<name>A0A8X6Y0Q0_9ARAC</name>
<dbReference type="Proteomes" id="UP000886998">
    <property type="component" value="Unassembled WGS sequence"/>
</dbReference>
<keyword evidence="2" id="KW-1185">Reference proteome</keyword>
<accession>A0A8X6Y0Q0</accession>
<comment type="caution">
    <text evidence="1">The sequence shown here is derived from an EMBL/GenBank/DDBJ whole genome shotgun (WGS) entry which is preliminary data.</text>
</comment>
<dbReference type="OrthoDB" id="5967017at2759"/>
<organism evidence="1 2">
    <name type="scientific">Trichonephila inaurata madagascariensis</name>
    <dbReference type="NCBI Taxonomy" id="2747483"/>
    <lineage>
        <taxon>Eukaryota</taxon>
        <taxon>Metazoa</taxon>
        <taxon>Ecdysozoa</taxon>
        <taxon>Arthropoda</taxon>
        <taxon>Chelicerata</taxon>
        <taxon>Arachnida</taxon>
        <taxon>Araneae</taxon>
        <taxon>Araneomorphae</taxon>
        <taxon>Entelegynae</taxon>
        <taxon>Araneoidea</taxon>
        <taxon>Nephilidae</taxon>
        <taxon>Trichonephila</taxon>
        <taxon>Trichonephila inaurata</taxon>
    </lineage>
</organism>
<protein>
    <submittedName>
        <fullName evidence="1">Putative RNA-directed DNA polymerase from transposon X-element</fullName>
    </submittedName>
</protein>
<proteinExistence type="predicted"/>
<keyword evidence="1" id="KW-0808">Transferase</keyword>
<reference evidence="1" key="1">
    <citation type="submission" date="2020-08" db="EMBL/GenBank/DDBJ databases">
        <title>Multicomponent nature underlies the extraordinary mechanical properties of spider dragline silk.</title>
        <authorList>
            <person name="Kono N."/>
            <person name="Nakamura H."/>
            <person name="Mori M."/>
            <person name="Yoshida Y."/>
            <person name="Ohtoshi R."/>
            <person name="Malay A.D."/>
            <person name="Moran D.A.P."/>
            <person name="Tomita M."/>
            <person name="Numata K."/>
            <person name="Arakawa K."/>
        </authorList>
    </citation>
    <scope>NUCLEOTIDE SEQUENCE</scope>
</reference>
<sequence>MNLLSPELEYAISESLRQPQREAEISKNNTRKFKLPKLELTRFNGDPRDFLNFWCQFEKIHIDSDIDENDKMHSYSMQCSRFKNVQTDMQNATGNIKLELSELYDVLKSKLLSLESLGRMQEKFADFFGSPRGVVFTGSRATGLGEVQEC</sequence>
<keyword evidence="1" id="KW-0548">Nucleotidyltransferase</keyword>